<dbReference type="EMBL" id="JAIQCV010000011">
    <property type="protein sequence ID" value="KAH1046923.1"/>
    <property type="molecule type" value="Genomic_DNA"/>
</dbReference>
<proteinExistence type="predicted"/>
<dbReference type="AlphaFoldDB" id="A0A9D3ZLX4"/>
<organism evidence="1 2">
    <name type="scientific">Gossypium stocksii</name>
    <dbReference type="NCBI Taxonomy" id="47602"/>
    <lineage>
        <taxon>Eukaryota</taxon>
        <taxon>Viridiplantae</taxon>
        <taxon>Streptophyta</taxon>
        <taxon>Embryophyta</taxon>
        <taxon>Tracheophyta</taxon>
        <taxon>Spermatophyta</taxon>
        <taxon>Magnoliopsida</taxon>
        <taxon>eudicotyledons</taxon>
        <taxon>Gunneridae</taxon>
        <taxon>Pentapetalae</taxon>
        <taxon>rosids</taxon>
        <taxon>malvids</taxon>
        <taxon>Malvales</taxon>
        <taxon>Malvaceae</taxon>
        <taxon>Malvoideae</taxon>
        <taxon>Gossypium</taxon>
    </lineage>
</organism>
<dbReference type="OrthoDB" id="1000146at2759"/>
<sequence>MERLGHLIENSIEEGTWEPIRLSRQGPSVSHLFFADDLLLFGRATSQEENCSEMCWKVSVGSLAIKLIDKRHKVGRNTFSFVLDKVWNRLNGWDARKLSFAGRFTLVKSDGRIVNFWNDVWIHDLGPLKFHFKGSGNLDETIRIYDVINAEWGWNSTWLSTVLPREVVNRIQSYNPPLEGSGVNHLSWRWMTTGKFFMRESYKYICCPITSDQLEDDEVIWKMKIPQKVKTFLWMLFRNKILTNPEHRPESGWAKINVDGFVSNNNTTVVIKSVVRDSNGKWMTGFNMVTGVDEIFRIEARAVVEGM</sequence>
<evidence type="ECO:0000313" key="1">
    <source>
        <dbReference type="EMBL" id="KAH1046923.1"/>
    </source>
</evidence>
<dbReference type="Proteomes" id="UP000828251">
    <property type="component" value="Unassembled WGS sequence"/>
</dbReference>
<evidence type="ECO:0000313" key="2">
    <source>
        <dbReference type="Proteomes" id="UP000828251"/>
    </source>
</evidence>
<evidence type="ECO:0008006" key="3">
    <source>
        <dbReference type="Google" id="ProtNLM"/>
    </source>
</evidence>
<accession>A0A9D3ZLX4</accession>
<reference evidence="1 2" key="1">
    <citation type="journal article" date="2021" name="Plant Biotechnol. J.">
        <title>Multi-omics assisted identification of the key and species-specific regulatory components of drought-tolerant mechanisms in Gossypium stocksii.</title>
        <authorList>
            <person name="Yu D."/>
            <person name="Ke L."/>
            <person name="Zhang D."/>
            <person name="Wu Y."/>
            <person name="Sun Y."/>
            <person name="Mei J."/>
            <person name="Sun J."/>
            <person name="Sun Y."/>
        </authorList>
    </citation>
    <scope>NUCLEOTIDE SEQUENCE [LARGE SCALE GENOMIC DNA]</scope>
    <source>
        <strain evidence="2">cv. E1</strain>
        <tissue evidence="1">Leaf</tissue>
    </source>
</reference>
<keyword evidence="2" id="KW-1185">Reference proteome</keyword>
<comment type="caution">
    <text evidence="1">The sequence shown here is derived from an EMBL/GenBank/DDBJ whole genome shotgun (WGS) entry which is preliminary data.</text>
</comment>
<name>A0A9D3ZLX4_9ROSI</name>
<gene>
    <name evidence="1" type="ORF">J1N35_037707</name>
</gene>
<protein>
    <recommendedName>
        <fullName evidence="3">Reverse transcriptase zinc-binding domain-containing protein</fullName>
    </recommendedName>
</protein>